<keyword evidence="5 6" id="KW-0520">NAD</keyword>
<dbReference type="GO" id="GO:0008795">
    <property type="term" value="F:NAD+ synthase activity"/>
    <property type="evidence" value="ECO:0007669"/>
    <property type="project" value="UniProtKB-EC"/>
</dbReference>
<dbReference type="GO" id="GO:0004359">
    <property type="term" value="F:glutaminase activity"/>
    <property type="evidence" value="ECO:0007669"/>
    <property type="project" value="InterPro"/>
</dbReference>
<evidence type="ECO:0000313" key="10">
    <source>
        <dbReference type="Proteomes" id="UP000481417"/>
    </source>
</evidence>
<evidence type="ECO:0000256" key="3">
    <source>
        <dbReference type="ARBA" id="ARBA00022741"/>
    </source>
</evidence>
<evidence type="ECO:0000313" key="9">
    <source>
        <dbReference type="EMBL" id="MTE01236.1"/>
    </source>
</evidence>
<keyword evidence="3 6" id="KW-0547">Nucleotide-binding</keyword>
<keyword evidence="4 6" id="KW-0067">ATP-binding</keyword>
<dbReference type="GO" id="GO:0009435">
    <property type="term" value="P:NAD+ biosynthetic process"/>
    <property type="evidence" value="ECO:0007669"/>
    <property type="project" value="UniProtKB-UniPathway"/>
</dbReference>
<comment type="pathway">
    <text evidence="1">Cofactor biosynthesis; NAD(+) biosynthesis.</text>
</comment>
<keyword evidence="10" id="KW-1185">Reference proteome</keyword>
<dbReference type="PANTHER" id="PTHR23090">
    <property type="entry name" value="NH 3 /GLUTAMINE-DEPENDENT NAD + SYNTHETASE"/>
    <property type="match status" value="1"/>
</dbReference>
<dbReference type="GO" id="GO:0005524">
    <property type="term" value="F:ATP binding"/>
    <property type="evidence" value="ECO:0007669"/>
    <property type="project" value="UniProtKB-KW"/>
</dbReference>
<protein>
    <recommendedName>
        <fullName evidence="7">NH(3)-dependent NAD(+) synthetase</fullName>
        <ecNumber evidence="7">6.3.1.5</ecNumber>
    </recommendedName>
</protein>
<evidence type="ECO:0000256" key="4">
    <source>
        <dbReference type="ARBA" id="ARBA00022840"/>
    </source>
</evidence>
<sequence>MSYSEILALSRQAAAGGLAPWFDARLKAQIDAGLFLGEDRLAQVRDRITRQLADYRTQAGVGTAVLGMSGGVDSALTAALFKQAGWRVIGFTLPIHQNPVETERGVEACEALGLEHFHLDLSPEYEAMVAGLGRVDEAMPGSDDTPARTRRGNLRARLRMITLYDQAHRFGGVVASTDNFSELGAGFWTLHGDVGDLAPVQGLIKSWEIPWLAREVGVPEKTWRAKPTDGLGIGAGDEAQIGATYLEWDITVFAIAEALQQDPQITVAGLADALDMGGDDHARRILGTVLARLRMTWHKRVNPIRFDHPLADRFALIDRTDEALFRPPVLRQQEAAHDHQRI</sequence>
<dbReference type="Gene3D" id="3.40.50.620">
    <property type="entry name" value="HUPs"/>
    <property type="match status" value="1"/>
</dbReference>
<dbReference type="EMBL" id="WMBT01000008">
    <property type="protein sequence ID" value="MTE01236.1"/>
    <property type="molecule type" value="Genomic_DNA"/>
</dbReference>
<comment type="catalytic activity">
    <reaction evidence="7">
        <text>deamido-NAD(+) + NH4(+) + ATP = AMP + diphosphate + NAD(+) + H(+)</text>
        <dbReference type="Rhea" id="RHEA:21188"/>
        <dbReference type="ChEBI" id="CHEBI:15378"/>
        <dbReference type="ChEBI" id="CHEBI:28938"/>
        <dbReference type="ChEBI" id="CHEBI:30616"/>
        <dbReference type="ChEBI" id="CHEBI:33019"/>
        <dbReference type="ChEBI" id="CHEBI:57540"/>
        <dbReference type="ChEBI" id="CHEBI:58437"/>
        <dbReference type="ChEBI" id="CHEBI:456215"/>
        <dbReference type="EC" id="6.3.1.5"/>
    </reaction>
</comment>
<reference evidence="9 10" key="1">
    <citation type="submission" date="2019-11" db="EMBL/GenBank/DDBJ databases">
        <authorList>
            <person name="Lang L."/>
        </authorList>
    </citation>
    <scope>NUCLEOTIDE SEQUENCE [LARGE SCALE GENOMIC DNA]</scope>
    <source>
        <strain evidence="9 10">YIM 132242</strain>
    </source>
</reference>
<dbReference type="InterPro" id="IPR003694">
    <property type="entry name" value="NAD_synthase"/>
</dbReference>
<dbReference type="EC" id="6.3.1.5" evidence="7"/>
<keyword evidence="2 6" id="KW-0436">Ligase</keyword>
<proteinExistence type="inferred from homology"/>
<dbReference type="CDD" id="cd00553">
    <property type="entry name" value="NAD_synthase"/>
    <property type="match status" value="1"/>
</dbReference>
<dbReference type="UniPathway" id="UPA00253">
    <property type="reaction ID" value="UER00333"/>
</dbReference>
<name>A0A6L6HQ16_9RHOB</name>
<gene>
    <name evidence="9" type="primary">nadE</name>
    <name evidence="9" type="ORF">GIY56_13180</name>
</gene>
<dbReference type="PANTHER" id="PTHR23090:SF9">
    <property type="entry name" value="GLUTAMINE-DEPENDENT NAD(+) SYNTHETASE"/>
    <property type="match status" value="1"/>
</dbReference>
<feature type="domain" description="NAD/GMP synthase" evidence="8">
    <location>
        <begin position="47"/>
        <end position="253"/>
    </location>
</feature>
<dbReference type="Pfam" id="PF02540">
    <property type="entry name" value="NAD_synthase"/>
    <property type="match status" value="1"/>
</dbReference>
<comment type="caution">
    <text evidence="9">The sequence shown here is derived from an EMBL/GenBank/DDBJ whole genome shotgun (WGS) entry which is preliminary data.</text>
</comment>
<dbReference type="AlphaFoldDB" id="A0A6L6HQ16"/>
<dbReference type="InterPro" id="IPR022310">
    <property type="entry name" value="NAD/GMP_synthase"/>
</dbReference>
<organism evidence="9 10">
    <name type="scientific">Paracoccus lichenicola</name>
    <dbReference type="NCBI Taxonomy" id="2665644"/>
    <lineage>
        <taxon>Bacteria</taxon>
        <taxon>Pseudomonadati</taxon>
        <taxon>Pseudomonadota</taxon>
        <taxon>Alphaproteobacteria</taxon>
        <taxon>Rhodobacterales</taxon>
        <taxon>Paracoccaceae</taxon>
        <taxon>Paracoccus</taxon>
    </lineage>
</organism>
<evidence type="ECO:0000256" key="7">
    <source>
        <dbReference type="RuleBase" id="RU003812"/>
    </source>
</evidence>
<dbReference type="SUPFAM" id="SSF52402">
    <property type="entry name" value="Adenine nucleotide alpha hydrolases-like"/>
    <property type="match status" value="1"/>
</dbReference>
<dbReference type="RefSeq" id="WP_154765310.1">
    <property type="nucleotide sequence ID" value="NZ_WMBT01000008.1"/>
</dbReference>
<dbReference type="GO" id="GO:0003952">
    <property type="term" value="F:NAD+ synthase (glutamine-hydrolyzing) activity"/>
    <property type="evidence" value="ECO:0007669"/>
    <property type="project" value="InterPro"/>
</dbReference>
<dbReference type="Proteomes" id="UP000481417">
    <property type="component" value="Unassembled WGS sequence"/>
</dbReference>
<dbReference type="NCBIfam" id="TIGR00552">
    <property type="entry name" value="nadE"/>
    <property type="match status" value="1"/>
</dbReference>
<evidence type="ECO:0000256" key="2">
    <source>
        <dbReference type="ARBA" id="ARBA00022598"/>
    </source>
</evidence>
<dbReference type="InterPro" id="IPR014729">
    <property type="entry name" value="Rossmann-like_a/b/a_fold"/>
</dbReference>
<evidence type="ECO:0000259" key="8">
    <source>
        <dbReference type="Pfam" id="PF02540"/>
    </source>
</evidence>
<evidence type="ECO:0000256" key="5">
    <source>
        <dbReference type="ARBA" id="ARBA00023027"/>
    </source>
</evidence>
<comment type="similarity">
    <text evidence="6">Belongs to the NAD synthetase family.</text>
</comment>
<dbReference type="GO" id="GO:0005737">
    <property type="term" value="C:cytoplasm"/>
    <property type="evidence" value="ECO:0007669"/>
    <property type="project" value="InterPro"/>
</dbReference>
<evidence type="ECO:0000256" key="1">
    <source>
        <dbReference type="ARBA" id="ARBA00004790"/>
    </source>
</evidence>
<evidence type="ECO:0000256" key="6">
    <source>
        <dbReference type="RuleBase" id="RU003811"/>
    </source>
</evidence>
<accession>A0A6L6HQ16</accession>